<proteinExistence type="predicted"/>
<accession>A0A4C1XRF9</accession>
<sequence length="82" mass="9518">MQPPPRRPVVPTCLYARISRARYSRCGQTMKFWIVRLCDHGVVIYSDRPTTLSSSFWTPPGLRMFMGTGDIYSQVARMQFFP</sequence>
<reference evidence="1 2" key="1">
    <citation type="journal article" date="2019" name="Commun. Biol.">
        <title>The bagworm genome reveals a unique fibroin gene that provides high tensile strength.</title>
        <authorList>
            <person name="Kono N."/>
            <person name="Nakamura H."/>
            <person name="Ohtoshi R."/>
            <person name="Tomita M."/>
            <person name="Numata K."/>
            <person name="Arakawa K."/>
        </authorList>
    </citation>
    <scope>NUCLEOTIDE SEQUENCE [LARGE SCALE GENOMIC DNA]</scope>
</reference>
<dbReference type="AlphaFoldDB" id="A0A4C1XRF9"/>
<comment type="caution">
    <text evidence="1">The sequence shown here is derived from an EMBL/GenBank/DDBJ whole genome shotgun (WGS) entry which is preliminary data.</text>
</comment>
<protein>
    <submittedName>
        <fullName evidence="1">Uncharacterized protein</fullName>
    </submittedName>
</protein>
<evidence type="ECO:0000313" key="2">
    <source>
        <dbReference type="Proteomes" id="UP000299102"/>
    </source>
</evidence>
<keyword evidence="2" id="KW-1185">Reference proteome</keyword>
<evidence type="ECO:0000313" key="1">
    <source>
        <dbReference type="EMBL" id="GBP66461.1"/>
    </source>
</evidence>
<gene>
    <name evidence="1" type="ORF">EVAR_51447_1</name>
</gene>
<dbReference type="EMBL" id="BGZK01000957">
    <property type="protein sequence ID" value="GBP66461.1"/>
    <property type="molecule type" value="Genomic_DNA"/>
</dbReference>
<organism evidence="1 2">
    <name type="scientific">Eumeta variegata</name>
    <name type="common">Bagworm moth</name>
    <name type="synonym">Eumeta japonica</name>
    <dbReference type="NCBI Taxonomy" id="151549"/>
    <lineage>
        <taxon>Eukaryota</taxon>
        <taxon>Metazoa</taxon>
        <taxon>Ecdysozoa</taxon>
        <taxon>Arthropoda</taxon>
        <taxon>Hexapoda</taxon>
        <taxon>Insecta</taxon>
        <taxon>Pterygota</taxon>
        <taxon>Neoptera</taxon>
        <taxon>Endopterygota</taxon>
        <taxon>Lepidoptera</taxon>
        <taxon>Glossata</taxon>
        <taxon>Ditrysia</taxon>
        <taxon>Tineoidea</taxon>
        <taxon>Psychidae</taxon>
        <taxon>Oiketicinae</taxon>
        <taxon>Eumeta</taxon>
    </lineage>
</organism>
<name>A0A4C1XRF9_EUMVA</name>
<dbReference type="Proteomes" id="UP000299102">
    <property type="component" value="Unassembled WGS sequence"/>
</dbReference>